<sequence>MSYNTQVAPASAARQMPQHVGLIANTLTCSHATWLSLMAHLADARKAIHTLTIADAAAAIAAVDALYAQVRR</sequence>
<dbReference type="AlphaFoldDB" id="A0A2S7AJH9"/>
<dbReference type="Proteomes" id="UP000239204">
    <property type="component" value="Unassembled WGS sequence"/>
</dbReference>
<dbReference type="EMBL" id="MIGY01000001">
    <property type="protein sequence ID" value="PPU10042.1"/>
    <property type="molecule type" value="Genomic_DNA"/>
</dbReference>
<proteinExistence type="predicted"/>
<dbReference type="RefSeq" id="WP_104536755.1">
    <property type="nucleotide sequence ID" value="NZ_MIGS01000029.1"/>
</dbReference>
<reference evidence="1 2" key="1">
    <citation type="submission" date="2016-08" db="EMBL/GenBank/DDBJ databases">
        <title>Evolution of the type three secretion system and type three effector repertoires in Xanthomonas.</title>
        <authorList>
            <person name="Merda D."/>
            <person name="Briand M."/>
            <person name="Bosis E."/>
            <person name="Rousseau C."/>
            <person name="Portier P."/>
            <person name="Jacques M.-A."/>
            <person name="Fischer-Le Saux M."/>
        </authorList>
    </citation>
    <scope>NUCLEOTIDE SEQUENCE [LARGE SCALE GENOMIC DNA]</scope>
    <source>
        <strain evidence="1 2">CFBP 7645</strain>
    </source>
</reference>
<evidence type="ECO:0000313" key="1">
    <source>
        <dbReference type="EMBL" id="PPU10042.1"/>
    </source>
</evidence>
<accession>A0A2S7AJH9</accession>
<gene>
    <name evidence="1" type="ORF">XarjCFBP7645_05020</name>
</gene>
<comment type="caution">
    <text evidence="1">The sequence shown here is derived from an EMBL/GenBank/DDBJ whole genome shotgun (WGS) entry which is preliminary data.</text>
</comment>
<evidence type="ECO:0000313" key="2">
    <source>
        <dbReference type="Proteomes" id="UP000239204"/>
    </source>
</evidence>
<name>A0A2S7AJH9_9XANT</name>
<protein>
    <submittedName>
        <fullName evidence="1">Uncharacterized protein</fullName>
    </submittedName>
</protein>
<organism evidence="1 2">
    <name type="scientific">Xanthomonas arboricola</name>
    <dbReference type="NCBI Taxonomy" id="56448"/>
    <lineage>
        <taxon>Bacteria</taxon>
        <taxon>Pseudomonadati</taxon>
        <taxon>Pseudomonadota</taxon>
        <taxon>Gammaproteobacteria</taxon>
        <taxon>Lysobacterales</taxon>
        <taxon>Lysobacteraceae</taxon>
        <taxon>Xanthomonas</taxon>
    </lineage>
</organism>